<evidence type="ECO:0000313" key="7">
    <source>
        <dbReference type="Proteomes" id="UP001428341"/>
    </source>
</evidence>
<evidence type="ECO:0000256" key="5">
    <source>
        <dbReference type="ARBA" id="ARBA00023242"/>
    </source>
</evidence>
<keyword evidence="5" id="KW-0539">Nucleus</keyword>
<gene>
    <name evidence="6" type="ORF">WN944_006348</name>
</gene>
<dbReference type="PANTHER" id="PTHR34269">
    <property type="entry name" value="TRANSCRIPTION FACTOR B3-DOMAIN FAMILY-RELATED"/>
    <property type="match status" value="1"/>
</dbReference>
<dbReference type="GO" id="GO:0003677">
    <property type="term" value="F:DNA binding"/>
    <property type="evidence" value="ECO:0007669"/>
    <property type="project" value="UniProtKB-KW"/>
</dbReference>
<protein>
    <submittedName>
        <fullName evidence="6">Uncharacterized protein</fullName>
    </submittedName>
</protein>
<evidence type="ECO:0000313" key="6">
    <source>
        <dbReference type="EMBL" id="KAK9214359.1"/>
    </source>
</evidence>
<name>A0AAP0ML63_9ROSI</name>
<proteinExistence type="predicted"/>
<accession>A0AAP0ML63</accession>
<sequence>MNPPTHYDFMNLGALHAWPIKRILSEEETVNPIDNEENIPIYNPNLENRKKIPILFLNLPRTEAEQHIVKKLSDDQRKQLRKAGQVEIEAKDTDAGSNNNNTMKIYKLSLLLNSKKRLYRLDNWGLVAKDRKLVKGAEIGMHWSDGKLHFSVLSNN</sequence>
<keyword evidence="3" id="KW-0238">DNA-binding</keyword>
<dbReference type="AlphaFoldDB" id="A0AAP0ML63"/>
<dbReference type="Proteomes" id="UP001428341">
    <property type="component" value="Unassembled WGS sequence"/>
</dbReference>
<dbReference type="EMBL" id="JBCGBO010000003">
    <property type="protein sequence ID" value="KAK9214359.1"/>
    <property type="molecule type" value="Genomic_DNA"/>
</dbReference>
<dbReference type="InterPro" id="IPR051442">
    <property type="entry name" value="B3_domain"/>
</dbReference>
<comment type="caution">
    <text evidence="6">The sequence shown here is derived from an EMBL/GenBank/DDBJ whole genome shotgun (WGS) entry which is preliminary data.</text>
</comment>
<evidence type="ECO:0000256" key="1">
    <source>
        <dbReference type="ARBA" id="ARBA00004123"/>
    </source>
</evidence>
<keyword evidence="4" id="KW-0804">Transcription</keyword>
<comment type="subcellular location">
    <subcellularLocation>
        <location evidence="1">Nucleus</location>
    </subcellularLocation>
</comment>
<organism evidence="6 7">
    <name type="scientific">Citrus x changshan-huyou</name>
    <dbReference type="NCBI Taxonomy" id="2935761"/>
    <lineage>
        <taxon>Eukaryota</taxon>
        <taxon>Viridiplantae</taxon>
        <taxon>Streptophyta</taxon>
        <taxon>Embryophyta</taxon>
        <taxon>Tracheophyta</taxon>
        <taxon>Spermatophyta</taxon>
        <taxon>Magnoliopsida</taxon>
        <taxon>eudicotyledons</taxon>
        <taxon>Gunneridae</taxon>
        <taxon>Pentapetalae</taxon>
        <taxon>rosids</taxon>
        <taxon>malvids</taxon>
        <taxon>Sapindales</taxon>
        <taxon>Rutaceae</taxon>
        <taxon>Aurantioideae</taxon>
        <taxon>Citrus</taxon>
    </lineage>
</organism>
<keyword evidence="2" id="KW-0805">Transcription regulation</keyword>
<dbReference type="InterPro" id="IPR015300">
    <property type="entry name" value="DNA-bd_pseudobarrel_sf"/>
</dbReference>
<evidence type="ECO:0000256" key="3">
    <source>
        <dbReference type="ARBA" id="ARBA00023125"/>
    </source>
</evidence>
<evidence type="ECO:0000256" key="4">
    <source>
        <dbReference type="ARBA" id="ARBA00023163"/>
    </source>
</evidence>
<dbReference type="GO" id="GO:0005634">
    <property type="term" value="C:nucleus"/>
    <property type="evidence" value="ECO:0007669"/>
    <property type="project" value="UniProtKB-SubCell"/>
</dbReference>
<reference evidence="6 7" key="1">
    <citation type="submission" date="2024-05" db="EMBL/GenBank/DDBJ databases">
        <title>Haplotype-resolved chromosome-level genome assembly of Huyou (Citrus changshanensis).</title>
        <authorList>
            <person name="Miao C."/>
            <person name="Chen W."/>
            <person name="Wu Y."/>
            <person name="Wang L."/>
            <person name="Zhao S."/>
            <person name="Grierson D."/>
            <person name="Xu C."/>
            <person name="Chen K."/>
        </authorList>
    </citation>
    <scope>NUCLEOTIDE SEQUENCE [LARGE SCALE GENOMIC DNA]</scope>
    <source>
        <strain evidence="6">01-14</strain>
        <tissue evidence="6">Leaf</tissue>
    </source>
</reference>
<dbReference type="Gene3D" id="2.40.330.10">
    <property type="entry name" value="DNA-binding pseudobarrel domain"/>
    <property type="match status" value="1"/>
</dbReference>
<keyword evidence="7" id="KW-1185">Reference proteome</keyword>
<evidence type="ECO:0000256" key="2">
    <source>
        <dbReference type="ARBA" id="ARBA00023015"/>
    </source>
</evidence>
<dbReference type="PANTHER" id="PTHR34269:SF11">
    <property type="entry name" value="B3 DOMAIN PROTEIN"/>
    <property type="match status" value="1"/>
</dbReference>